<accession>A0ABQ0MWA4</accession>
<protein>
    <submittedName>
        <fullName evidence="3">Uncharacterized protein</fullName>
    </submittedName>
</protein>
<dbReference type="Proteomes" id="UP000197068">
    <property type="component" value="Unassembled WGS sequence"/>
</dbReference>
<feature type="transmembrane region" description="Helical" evidence="2">
    <location>
        <begin position="214"/>
        <end position="231"/>
    </location>
</feature>
<proteinExistence type="predicted"/>
<dbReference type="RefSeq" id="WP_057179664.1">
    <property type="nucleotide sequence ID" value="NZ_BDQM01000017.1"/>
</dbReference>
<evidence type="ECO:0000313" key="4">
    <source>
        <dbReference type="Proteomes" id="UP000197068"/>
    </source>
</evidence>
<keyword evidence="2" id="KW-0812">Transmembrane</keyword>
<feature type="transmembrane region" description="Helical" evidence="2">
    <location>
        <begin position="135"/>
        <end position="153"/>
    </location>
</feature>
<gene>
    <name evidence="3" type="ORF">MTCD1_02264</name>
</gene>
<dbReference type="EMBL" id="BDQM01000017">
    <property type="protein sequence ID" value="GAW96645.1"/>
    <property type="molecule type" value="Genomic_DNA"/>
</dbReference>
<feature type="region of interest" description="Disordered" evidence="1">
    <location>
        <begin position="1"/>
        <end position="25"/>
    </location>
</feature>
<name>A0ABQ0MWA4_9GAMM</name>
<keyword evidence="4" id="KW-1185">Reference proteome</keyword>
<keyword evidence="2" id="KW-0472">Membrane</keyword>
<feature type="compositionally biased region" description="Basic and acidic residues" evidence="1">
    <location>
        <begin position="44"/>
        <end position="54"/>
    </location>
</feature>
<evidence type="ECO:0000256" key="2">
    <source>
        <dbReference type="SAM" id="Phobius"/>
    </source>
</evidence>
<keyword evidence="2" id="KW-1133">Transmembrane helix</keyword>
<evidence type="ECO:0000256" key="1">
    <source>
        <dbReference type="SAM" id="MobiDB-lite"/>
    </source>
</evidence>
<feature type="transmembrane region" description="Helical" evidence="2">
    <location>
        <begin position="190"/>
        <end position="208"/>
    </location>
</feature>
<feature type="region of interest" description="Disordered" evidence="1">
    <location>
        <begin position="37"/>
        <end position="58"/>
    </location>
</feature>
<reference evidence="3 4" key="1">
    <citation type="submission" date="2017-06" db="EMBL/GenBank/DDBJ databases">
        <title>Whole Genome Sequences of Colwellia marinimaniae MTCD1.</title>
        <authorList>
            <person name="Kusumoto H."/>
            <person name="Inoue M."/>
            <person name="Tanikawa K."/>
            <person name="Maeji H."/>
            <person name="Cameron J.H."/>
            <person name="Bartlett D.H."/>
        </authorList>
    </citation>
    <scope>NUCLEOTIDE SEQUENCE [LARGE SCALE GENOMIC DNA]</scope>
    <source>
        <strain evidence="3 4">MTCD1</strain>
    </source>
</reference>
<organism evidence="3 4">
    <name type="scientific">Colwellia marinimaniae</name>
    <dbReference type="NCBI Taxonomy" id="1513592"/>
    <lineage>
        <taxon>Bacteria</taxon>
        <taxon>Pseudomonadati</taxon>
        <taxon>Pseudomonadota</taxon>
        <taxon>Gammaproteobacteria</taxon>
        <taxon>Alteromonadales</taxon>
        <taxon>Colwelliaceae</taxon>
        <taxon>Colwellia</taxon>
    </lineage>
</organism>
<feature type="transmembrane region" description="Helical" evidence="2">
    <location>
        <begin position="97"/>
        <end position="123"/>
    </location>
</feature>
<sequence>MDKSVLENEDTSSVEPNKLETTDGVIVKTNQIDVLSLPRQKNVPRSEKDKKSPPADEPALDENWLLLARDWQSQPYEKTDIQALLKQTKKRTFWAKFLLGLNVVATLGLNVVATLGLIGFFLVGLLQGAFDKATIIYLGVGSLLSPVFVYYEIKIRLRTWQQSCDSPDRAVSNAIAACESSIKYYQLSKYSGVFSVPFVNAYLFVLGSESEKSPWPYIAVFNLFVLLMWFVTHAIQQKRKKELTQLSSV</sequence>
<evidence type="ECO:0000313" key="3">
    <source>
        <dbReference type="EMBL" id="GAW96645.1"/>
    </source>
</evidence>
<comment type="caution">
    <text evidence="3">The sequence shown here is derived from an EMBL/GenBank/DDBJ whole genome shotgun (WGS) entry which is preliminary data.</text>
</comment>